<comment type="caution">
    <text evidence="4">The sequence shown here is derived from an EMBL/GenBank/DDBJ whole genome shotgun (WGS) entry which is preliminary data.</text>
</comment>
<dbReference type="InterPro" id="IPR027267">
    <property type="entry name" value="AH/BAR_dom_sf"/>
</dbReference>
<dbReference type="Proteomes" id="UP000794436">
    <property type="component" value="Unassembled WGS sequence"/>
</dbReference>
<gene>
    <name evidence="4" type="ORF">Poli38472_009238</name>
</gene>
<dbReference type="Pfam" id="PF03114">
    <property type="entry name" value="BAR"/>
    <property type="match status" value="1"/>
</dbReference>
<feature type="region of interest" description="Disordered" evidence="2">
    <location>
        <begin position="1"/>
        <end position="35"/>
    </location>
</feature>
<feature type="domain" description="BAR" evidence="3">
    <location>
        <begin position="63"/>
        <end position="279"/>
    </location>
</feature>
<feature type="compositionally biased region" description="Polar residues" evidence="2">
    <location>
        <begin position="17"/>
        <end position="26"/>
    </location>
</feature>
<dbReference type="OrthoDB" id="5971719at2759"/>
<organism evidence="4 5">
    <name type="scientific">Pythium oligandrum</name>
    <name type="common">Mycoparasitic fungus</name>
    <dbReference type="NCBI Taxonomy" id="41045"/>
    <lineage>
        <taxon>Eukaryota</taxon>
        <taxon>Sar</taxon>
        <taxon>Stramenopiles</taxon>
        <taxon>Oomycota</taxon>
        <taxon>Peronosporomycetes</taxon>
        <taxon>Pythiales</taxon>
        <taxon>Pythiaceae</taxon>
        <taxon>Pythium</taxon>
    </lineage>
</organism>
<dbReference type="AlphaFoldDB" id="A0A8K1FJL9"/>
<dbReference type="Gene3D" id="1.20.1270.60">
    <property type="entry name" value="Arfaptin homology (AH) domain/BAR domain"/>
    <property type="match status" value="1"/>
</dbReference>
<evidence type="ECO:0000259" key="3">
    <source>
        <dbReference type="Pfam" id="PF03114"/>
    </source>
</evidence>
<protein>
    <recommendedName>
        <fullName evidence="3">BAR domain-containing protein</fullName>
    </recommendedName>
</protein>
<dbReference type="GO" id="GO:0005737">
    <property type="term" value="C:cytoplasm"/>
    <property type="evidence" value="ECO:0007669"/>
    <property type="project" value="InterPro"/>
</dbReference>
<evidence type="ECO:0000256" key="1">
    <source>
        <dbReference type="SAM" id="Coils"/>
    </source>
</evidence>
<sequence length="305" mass="34254">MEDTTQQPNRAYHGPNATVNWSNNASKAGGGEPQNQQYQFRASQSNSGGQNKLRQAIRCSKRRIIQQVLVKLNQAEVSADSEYQMLRDRQLEFQAHVEDLIVQIKSFAANMVAMGHGATTIGDVATKISIPPPASNSRNMSIAETHGTGFDTGFPRAMCKVDSSGRELAGSLLNTVVASLEKKLQALITLKKEMEDRENLKLDFDSAVRKLRNAKEKGRREDVVRRDVKLQAARSALAQATDAIIKKFTFYEGARGTFIYHELQQFRELQTKFFALCVSSFQVHEHHDLRDEDFSSDLSSNQHMY</sequence>
<name>A0A8K1FJL9_PYTOL</name>
<evidence type="ECO:0000256" key="2">
    <source>
        <dbReference type="SAM" id="MobiDB-lite"/>
    </source>
</evidence>
<dbReference type="SUPFAM" id="SSF103657">
    <property type="entry name" value="BAR/IMD domain-like"/>
    <property type="match status" value="1"/>
</dbReference>
<evidence type="ECO:0000313" key="4">
    <source>
        <dbReference type="EMBL" id="TMW65071.1"/>
    </source>
</evidence>
<reference evidence="4" key="1">
    <citation type="submission" date="2019-03" db="EMBL/GenBank/DDBJ databases">
        <title>Long read genome sequence of the mycoparasitic Pythium oligandrum ATCC 38472 isolated from sugarbeet rhizosphere.</title>
        <authorList>
            <person name="Gaulin E."/>
        </authorList>
    </citation>
    <scope>NUCLEOTIDE SEQUENCE</scope>
    <source>
        <strain evidence="4">ATCC 38472_TT</strain>
    </source>
</reference>
<accession>A0A8K1FJL9</accession>
<keyword evidence="5" id="KW-1185">Reference proteome</keyword>
<keyword evidence="1" id="KW-0175">Coiled coil</keyword>
<feature type="coiled-coil region" evidence="1">
    <location>
        <begin position="177"/>
        <end position="217"/>
    </location>
</feature>
<dbReference type="InterPro" id="IPR004148">
    <property type="entry name" value="BAR_dom"/>
</dbReference>
<evidence type="ECO:0000313" key="5">
    <source>
        <dbReference type="Proteomes" id="UP000794436"/>
    </source>
</evidence>
<proteinExistence type="predicted"/>
<dbReference type="EMBL" id="SPLM01000038">
    <property type="protein sequence ID" value="TMW65071.1"/>
    <property type="molecule type" value="Genomic_DNA"/>
</dbReference>